<evidence type="ECO:0000259" key="1">
    <source>
        <dbReference type="Pfam" id="PF21044"/>
    </source>
</evidence>
<dbReference type="EMBL" id="JH598009">
    <property type="status" value="NOT_ANNOTATED_CDS"/>
    <property type="molecule type" value="Genomic_DNA"/>
</dbReference>
<dbReference type="STRING" id="559515.M4B983"/>
<protein>
    <recommendedName>
        <fullName evidence="1">CIP2A N-terminal domain-containing protein</fullName>
    </recommendedName>
</protein>
<evidence type="ECO:0000313" key="3">
    <source>
        <dbReference type="Proteomes" id="UP000011713"/>
    </source>
</evidence>
<feature type="domain" description="CIP2A N-terminal" evidence="1">
    <location>
        <begin position="8"/>
        <end position="80"/>
    </location>
</feature>
<evidence type="ECO:0000313" key="2">
    <source>
        <dbReference type="EnsemblProtists" id="HpaP802842"/>
    </source>
</evidence>
<dbReference type="InterPro" id="IPR048701">
    <property type="entry name" value="CIP2A_N"/>
</dbReference>
<dbReference type="PANTHER" id="PTHR23161:SF2">
    <property type="entry name" value="PROTEIN CIP2A"/>
    <property type="match status" value="1"/>
</dbReference>
<dbReference type="AlphaFoldDB" id="M4B983"/>
<dbReference type="Pfam" id="PF21044">
    <property type="entry name" value="CIP2A_N"/>
    <property type="match status" value="1"/>
</dbReference>
<dbReference type="PANTHER" id="PTHR23161">
    <property type="entry name" value="PROTEIN CIP2A"/>
    <property type="match status" value="1"/>
</dbReference>
<dbReference type="HOGENOM" id="CLU_919661_0_0_1"/>
<name>M4B983_HYAAE</name>
<dbReference type="EnsemblProtists" id="HpaT802842">
    <property type="protein sequence ID" value="HpaP802842"/>
    <property type="gene ID" value="HpaG802842"/>
</dbReference>
<organism evidence="2 3">
    <name type="scientific">Hyaloperonospora arabidopsidis (strain Emoy2)</name>
    <name type="common">Downy mildew agent</name>
    <name type="synonym">Peronospora arabidopsidis</name>
    <dbReference type="NCBI Taxonomy" id="559515"/>
    <lineage>
        <taxon>Eukaryota</taxon>
        <taxon>Sar</taxon>
        <taxon>Stramenopiles</taxon>
        <taxon>Oomycota</taxon>
        <taxon>Peronosporomycetes</taxon>
        <taxon>Peronosporales</taxon>
        <taxon>Peronosporaceae</taxon>
        <taxon>Hyaloperonospora</taxon>
    </lineage>
</organism>
<dbReference type="InParanoid" id="M4B983"/>
<sequence>MTTRSAGIRLYVKEIQQIKDFYRSLTMLISNTEDAELLVCSMSILASLVLSEPVGSKLFSEKNVDQAFALAFSVLDESWGGGADESMSDVTTTMDRRPLLQMVSADLICNLADRREILELLEKYPKIAPTIDSCIMAINLNCEAEQIVVAAYFLSSIVPLSQICRNMVIKRLSDQDVLYRVLQATLHPSKLAAITAAQLISTVIGDDARSLRNLFDSAVNAERLSPIVVGMIRSTADATQLVQGAEDIEVLSHSNEYLHAVVVCRLLAKLSALPAIRLLCVKSIGLNQVRWKLRWSNRRHKAY</sequence>
<reference evidence="2" key="2">
    <citation type="submission" date="2015-06" db="UniProtKB">
        <authorList>
            <consortium name="EnsemblProtists"/>
        </authorList>
    </citation>
    <scope>IDENTIFICATION</scope>
    <source>
        <strain evidence="2">Emoy2</strain>
    </source>
</reference>
<proteinExistence type="predicted"/>
<dbReference type="VEuPathDB" id="FungiDB:HpaG802842"/>
<dbReference type="InterPro" id="IPR042510">
    <property type="entry name" value="CIP2A"/>
</dbReference>
<dbReference type="eggNOG" id="ENOG502R5ZC">
    <property type="taxonomic scope" value="Eukaryota"/>
</dbReference>
<reference evidence="3" key="1">
    <citation type="journal article" date="2010" name="Science">
        <title>Signatures of adaptation to obligate biotrophy in the Hyaloperonospora arabidopsidis genome.</title>
        <authorList>
            <person name="Baxter L."/>
            <person name="Tripathy S."/>
            <person name="Ishaque N."/>
            <person name="Boot N."/>
            <person name="Cabral A."/>
            <person name="Kemen E."/>
            <person name="Thines M."/>
            <person name="Ah-Fong A."/>
            <person name="Anderson R."/>
            <person name="Badejoko W."/>
            <person name="Bittner-Eddy P."/>
            <person name="Boore J.L."/>
            <person name="Chibucos M.C."/>
            <person name="Coates M."/>
            <person name="Dehal P."/>
            <person name="Delehaunty K."/>
            <person name="Dong S."/>
            <person name="Downton P."/>
            <person name="Dumas B."/>
            <person name="Fabro G."/>
            <person name="Fronick C."/>
            <person name="Fuerstenberg S.I."/>
            <person name="Fulton L."/>
            <person name="Gaulin E."/>
            <person name="Govers F."/>
            <person name="Hughes L."/>
            <person name="Humphray S."/>
            <person name="Jiang R.H."/>
            <person name="Judelson H."/>
            <person name="Kamoun S."/>
            <person name="Kyung K."/>
            <person name="Meijer H."/>
            <person name="Minx P."/>
            <person name="Morris P."/>
            <person name="Nelson J."/>
            <person name="Phuntumart V."/>
            <person name="Qutob D."/>
            <person name="Rehmany A."/>
            <person name="Rougon-Cardoso A."/>
            <person name="Ryden P."/>
            <person name="Torto-Alalibo T."/>
            <person name="Studholme D."/>
            <person name="Wang Y."/>
            <person name="Win J."/>
            <person name="Wood J."/>
            <person name="Clifton S.W."/>
            <person name="Rogers J."/>
            <person name="Van den Ackerveken G."/>
            <person name="Jones J.D."/>
            <person name="McDowell J.M."/>
            <person name="Beynon J."/>
            <person name="Tyler B.M."/>
        </authorList>
    </citation>
    <scope>NUCLEOTIDE SEQUENCE [LARGE SCALE GENOMIC DNA]</scope>
    <source>
        <strain evidence="3">Emoy2</strain>
    </source>
</reference>
<dbReference type="Proteomes" id="UP000011713">
    <property type="component" value="Unassembled WGS sequence"/>
</dbReference>
<accession>M4B983</accession>
<keyword evidence="3" id="KW-1185">Reference proteome</keyword>